<keyword evidence="3" id="KW-1185">Reference proteome</keyword>
<gene>
    <name evidence="2" type="ORF">Q7A36_18685</name>
</gene>
<dbReference type="PANTHER" id="PTHR43685">
    <property type="entry name" value="GLYCOSYLTRANSFERASE"/>
    <property type="match status" value="1"/>
</dbReference>
<dbReference type="InterPro" id="IPR029044">
    <property type="entry name" value="Nucleotide-diphossugar_trans"/>
</dbReference>
<proteinExistence type="predicted"/>
<dbReference type="Gene3D" id="3.90.550.10">
    <property type="entry name" value="Spore Coat Polysaccharide Biosynthesis Protein SpsA, Chain A"/>
    <property type="match status" value="1"/>
</dbReference>
<dbReference type="PANTHER" id="PTHR43685:SF2">
    <property type="entry name" value="GLYCOSYLTRANSFERASE 2-LIKE DOMAIN-CONTAINING PROTEIN"/>
    <property type="match status" value="1"/>
</dbReference>
<reference evidence="2 3" key="1">
    <citation type="submission" date="2023-08" db="EMBL/GenBank/DDBJ databases">
        <title>The draft genome sequence of Paracraurococcus sp. LOR1-02.</title>
        <authorList>
            <person name="Kingkaew E."/>
            <person name="Tanasupawat S."/>
        </authorList>
    </citation>
    <scope>NUCLEOTIDE SEQUENCE [LARGE SCALE GENOMIC DNA]</scope>
    <source>
        <strain evidence="2 3">LOR1-02</strain>
    </source>
</reference>
<dbReference type="GO" id="GO:0016757">
    <property type="term" value="F:glycosyltransferase activity"/>
    <property type="evidence" value="ECO:0007669"/>
    <property type="project" value="UniProtKB-KW"/>
</dbReference>
<keyword evidence="2" id="KW-0808">Transferase</keyword>
<dbReference type="EC" id="2.4.-.-" evidence="2"/>
<evidence type="ECO:0000313" key="3">
    <source>
        <dbReference type="Proteomes" id="UP001243009"/>
    </source>
</evidence>
<sequence length="332" mass="36043">MPESRRSISVIICAYTLDRWDAIGEAIASLRRQTRVPEEILLVVDHNPELLTRAAEAFPDLRVVANEQQRGLSGGRNTGIALAGGDLLVFFDDDAVAAEDWIERLERRCAEPGVLGATNPVAPQWLGTPPAWFPPEFLWTVGCSFPGAEALGGGEVRNLQGGAMMFHREVFDRIGGFSHQLGRTGANTVLLSCEETELCIRARAAFPDGRFMSDASTRIWHKVSAERMTVRYFCRRTHAEGLSKARVAALSARHGNLATERGYVLGVLSRAVGRDLVRALTRLDRNAAARAGMIILGLACAGAGFIRGRHLWSRSERPAEAAGAAATRTAEG</sequence>
<dbReference type="InterPro" id="IPR050834">
    <property type="entry name" value="Glycosyltransf_2"/>
</dbReference>
<dbReference type="EMBL" id="JAUTWS010000017">
    <property type="protein sequence ID" value="MDO9710388.1"/>
    <property type="molecule type" value="Genomic_DNA"/>
</dbReference>
<dbReference type="Pfam" id="PF00535">
    <property type="entry name" value="Glycos_transf_2"/>
    <property type="match status" value="1"/>
</dbReference>
<dbReference type="SUPFAM" id="SSF53448">
    <property type="entry name" value="Nucleotide-diphospho-sugar transferases"/>
    <property type="match status" value="1"/>
</dbReference>
<dbReference type="RefSeq" id="WP_305105250.1">
    <property type="nucleotide sequence ID" value="NZ_JAUTWS010000017.1"/>
</dbReference>
<keyword evidence="2" id="KW-0328">Glycosyltransferase</keyword>
<evidence type="ECO:0000313" key="2">
    <source>
        <dbReference type="EMBL" id="MDO9710388.1"/>
    </source>
</evidence>
<feature type="domain" description="Glycosyltransferase 2-like" evidence="1">
    <location>
        <begin position="9"/>
        <end position="174"/>
    </location>
</feature>
<protein>
    <submittedName>
        <fullName evidence="2">Glycosyltransferase family 2 protein</fullName>
        <ecNumber evidence="2">2.4.-.-</ecNumber>
    </submittedName>
</protein>
<evidence type="ECO:0000259" key="1">
    <source>
        <dbReference type="Pfam" id="PF00535"/>
    </source>
</evidence>
<dbReference type="Proteomes" id="UP001243009">
    <property type="component" value="Unassembled WGS sequence"/>
</dbReference>
<accession>A0ABT9E2L1</accession>
<comment type="caution">
    <text evidence="2">The sequence shown here is derived from an EMBL/GenBank/DDBJ whole genome shotgun (WGS) entry which is preliminary data.</text>
</comment>
<dbReference type="InterPro" id="IPR001173">
    <property type="entry name" value="Glyco_trans_2-like"/>
</dbReference>
<name>A0ABT9E2L1_9PROT</name>
<organism evidence="2 3">
    <name type="scientific">Paracraurococcus lichenis</name>
    <dbReference type="NCBI Taxonomy" id="3064888"/>
    <lineage>
        <taxon>Bacteria</taxon>
        <taxon>Pseudomonadati</taxon>
        <taxon>Pseudomonadota</taxon>
        <taxon>Alphaproteobacteria</taxon>
        <taxon>Acetobacterales</taxon>
        <taxon>Roseomonadaceae</taxon>
        <taxon>Paracraurococcus</taxon>
    </lineage>
</organism>